<keyword evidence="2" id="KW-1185">Reference proteome</keyword>
<dbReference type="OrthoDB" id="5875911at2"/>
<dbReference type="EMBL" id="OANU01000014">
    <property type="protein sequence ID" value="SNX47817.1"/>
    <property type="molecule type" value="Genomic_DNA"/>
</dbReference>
<protein>
    <submittedName>
        <fullName evidence="1">Uncharacterized protein</fullName>
    </submittedName>
</protein>
<dbReference type="RefSeq" id="WP_096993049.1">
    <property type="nucleotide sequence ID" value="NZ_JBHSII010000001.1"/>
</dbReference>
<sequence>MMKLKIQTIATSKFNVSVAWFSGLSKNGVIDVRVSQIEHRIAVAELTVVRYLLWDRQVFGHRPGSGKGLAIGLSCATLRSLKQSSSNDLRKAGQYLKTWLDGVQLNPDEIVGVAASTDQILMIQPYRFPQPVFDSPVLGPVTISRHAIQRYQERFRHGYTKSPWLSLQRQLCNPELRQARLSDRTRFQKLLKYGDDGSQIWHHPTGDLYFLLVPQETHWLVVTVFSQLSHSMAEEVA</sequence>
<evidence type="ECO:0000313" key="2">
    <source>
        <dbReference type="Proteomes" id="UP000219336"/>
    </source>
</evidence>
<evidence type="ECO:0000313" key="1">
    <source>
        <dbReference type="EMBL" id="SNX47817.1"/>
    </source>
</evidence>
<reference evidence="2" key="1">
    <citation type="submission" date="2016-06" db="EMBL/GenBank/DDBJ databases">
        <authorList>
            <person name="Rodrigo-Torres L."/>
            <person name="Arahal R.D."/>
            <person name="Lucena T."/>
        </authorList>
    </citation>
    <scope>NUCLEOTIDE SEQUENCE [LARGE SCALE GENOMIC DNA]</scope>
    <source>
        <strain evidence="2">CECT8203</strain>
    </source>
</reference>
<proteinExistence type="predicted"/>
<name>A0A240EGJ9_9VIBR</name>
<gene>
    <name evidence="1" type="ORF">VTH8203_01432</name>
</gene>
<dbReference type="Proteomes" id="UP000219336">
    <property type="component" value="Unassembled WGS sequence"/>
</dbReference>
<organism evidence="1 2">
    <name type="scientific">Vibrio thalassae</name>
    <dbReference type="NCBI Taxonomy" id="1243014"/>
    <lineage>
        <taxon>Bacteria</taxon>
        <taxon>Pseudomonadati</taxon>
        <taxon>Pseudomonadota</taxon>
        <taxon>Gammaproteobacteria</taxon>
        <taxon>Vibrionales</taxon>
        <taxon>Vibrionaceae</taxon>
        <taxon>Vibrio</taxon>
    </lineage>
</organism>
<dbReference type="AlphaFoldDB" id="A0A240EGJ9"/>
<accession>A0A240EGJ9</accession>